<accession>A0A2Z3H1C4</accession>
<dbReference type="Proteomes" id="UP000245802">
    <property type="component" value="Chromosome"/>
</dbReference>
<dbReference type="AlphaFoldDB" id="A0A2Z3H1C4"/>
<proteinExistence type="predicted"/>
<evidence type="ECO:0000256" key="1">
    <source>
        <dbReference type="SAM" id="MobiDB-lite"/>
    </source>
</evidence>
<name>A0A2Z3H1C4_9BACT</name>
<keyword evidence="3" id="KW-1185">Reference proteome</keyword>
<evidence type="ECO:0000313" key="3">
    <source>
        <dbReference type="Proteomes" id="UP000245802"/>
    </source>
</evidence>
<dbReference type="EMBL" id="CP025958">
    <property type="protein sequence ID" value="AWM38132.1"/>
    <property type="molecule type" value="Genomic_DNA"/>
</dbReference>
<organism evidence="2 3">
    <name type="scientific">Gemmata obscuriglobus</name>
    <dbReference type="NCBI Taxonomy" id="114"/>
    <lineage>
        <taxon>Bacteria</taxon>
        <taxon>Pseudomonadati</taxon>
        <taxon>Planctomycetota</taxon>
        <taxon>Planctomycetia</taxon>
        <taxon>Gemmatales</taxon>
        <taxon>Gemmataceae</taxon>
        <taxon>Gemmata</taxon>
    </lineage>
</organism>
<sequence>MVTRGGQPLRRPRGSHPPCGKCPKVPAGTERPSPAEAVELTDQHRRTVRFYRECRAVGRFPDDPLVRWAAAVIRSAEDHCERVSSQRTQLAVLSALRGDT</sequence>
<reference evidence="2 3" key="1">
    <citation type="submission" date="2018-01" db="EMBL/GenBank/DDBJ databases">
        <title>G. obscuriglobus.</title>
        <authorList>
            <person name="Franke J."/>
            <person name="Blomberg W."/>
            <person name="Selmecki A."/>
        </authorList>
    </citation>
    <scope>NUCLEOTIDE SEQUENCE [LARGE SCALE GENOMIC DNA]</scope>
    <source>
        <strain evidence="2 3">DSM 5831</strain>
    </source>
</reference>
<gene>
    <name evidence="2" type="ORF">C1280_14770</name>
</gene>
<dbReference type="RefSeq" id="WP_010045016.1">
    <property type="nucleotide sequence ID" value="NZ_CP025958.1"/>
</dbReference>
<feature type="region of interest" description="Disordered" evidence="1">
    <location>
        <begin position="1"/>
        <end position="37"/>
    </location>
</feature>
<dbReference type="OrthoDB" id="288054at2"/>
<protein>
    <submittedName>
        <fullName evidence="2">Uncharacterized protein</fullName>
    </submittedName>
</protein>
<dbReference type="KEGG" id="gog:C1280_14770"/>
<evidence type="ECO:0000313" key="2">
    <source>
        <dbReference type="EMBL" id="AWM38132.1"/>
    </source>
</evidence>